<organism evidence="8 9">
    <name type="scientific">Tectimicrobiota bacterium</name>
    <dbReference type="NCBI Taxonomy" id="2528274"/>
    <lineage>
        <taxon>Bacteria</taxon>
        <taxon>Pseudomonadati</taxon>
        <taxon>Nitrospinota/Tectimicrobiota group</taxon>
        <taxon>Candidatus Tectimicrobiota</taxon>
    </lineage>
</organism>
<dbReference type="Proteomes" id="UP000741360">
    <property type="component" value="Unassembled WGS sequence"/>
</dbReference>
<dbReference type="Pfam" id="PF08402">
    <property type="entry name" value="TOBE_2"/>
    <property type="match status" value="1"/>
</dbReference>
<proteinExistence type="predicted"/>
<evidence type="ECO:0000256" key="2">
    <source>
        <dbReference type="ARBA" id="ARBA00022475"/>
    </source>
</evidence>
<evidence type="ECO:0000313" key="8">
    <source>
        <dbReference type="EMBL" id="MBI3013896.1"/>
    </source>
</evidence>
<gene>
    <name evidence="8" type="ORF">HYY65_02260</name>
</gene>
<keyword evidence="2" id="KW-1003">Cell membrane</keyword>
<dbReference type="GO" id="GO:0055052">
    <property type="term" value="C:ATP-binding cassette (ABC) transporter complex, substrate-binding subunit-containing"/>
    <property type="evidence" value="ECO:0007669"/>
    <property type="project" value="TreeGrafter"/>
</dbReference>
<evidence type="ECO:0000259" key="7">
    <source>
        <dbReference type="PROSITE" id="PS50893"/>
    </source>
</evidence>
<dbReference type="EMBL" id="JACPSX010000038">
    <property type="protein sequence ID" value="MBI3013896.1"/>
    <property type="molecule type" value="Genomic_DNA"/>
</dbReference>
<dbReference type="SMART" id="SM00382">
    <property type="entry name" value="AAA"/>
    <property type="match status" value="1"/>
</dbReference>
<dbReference type="InterPro" id="IPR017871">
    <property type="entry name" value="ABC_transporter-like_CS"/>
</dbReference>
<evidence type="ECO:0000256" key="5">
    <source>
        <dbReference type="ARBA" id="ARBA00022967"/>
    </source>
</evidence>
<feature type="domain" description="ABC transporter" evidence="7">
    <location>
        <begin position="2"/>
        <end position="244"/>
    </location>
</feature>
<dbReference type="Gene3D" id="2.40.50.140">
    <property type="entry name" value="Nucleic acid-binding proteins"/>
    <property type="match status" value="1"/>
</dbReference>
<dbReference type="PANTHER" id="PTHR43875">
    <property type="entry name" value="MALTODEXTRIN IMPORT ATP-BINDING PROTEIN MSMX"/>
    <property type="match status" value="1"/>
</dbReference>
<evidence type="ECO:0000256" key="3">
    <source>
        <dbReference type="ARBA" id="ARBA00022741"/>
    </source>
</evidence>
<dbReference type="PANTHER" id="PTHR43875:SF15">
    <property type="entry name" value="TREHALOSE IMPORT ATP-BINDING PROTEIN SUGC"/>
    <property type="match status" value="1"/>
</dbReference>
<evidence type="ECO:0000313" key="9">
    <source>
        <dbReference type="Proteomes" id="UP000741360"/>
    </source>
</evidence>
<comment type="caution">
    <text evidence="8">The sequence shown here is derived from an EMBL/GenBank/DDBJ whole genome shotgun (WGS) entry which is preliminary data.</text>
</comment>
<keyword evidence="6" id="KW-0472">Membrane</keyword>
<reference evidence="8" key="1">
    <citation type="submission" date="2020-07" db="EMBL/GenBank/DDBJ databases">
        <title>Huge and variable diversity of episymbiotic CPR bacteria and DPANN archaea in groundwater ecosystems.</title>
        <authorList>
            <person name="He C.Y."/>
            <person name="Keren R."/>
            <person name="Whittaker M."/>
            <person name="Farag I.F."/>
            <person name="Doudna J."/>
            <person name="Cate J.H.D."/>
            <person name="Banfield J.F."/>
        </authorList>
    </citation>
    <scope>NUCLEOTIDE SEQUENCE</scope>
    <source>
        <strain evidence="8">NC_groundwater_717_Ag_S-0.2um_59_8</strain>
    </source>
</reference>
<sequence>MIEIQGVRKSYATEYGPVEAVRGLDLQVRKGEFCVLLGPSGCGKTTTLRCVAGLERPDSGRIVIGDRVVNSSASGVFVPVEKRDIGMVFQSYAVWPHMSVFRNVAFPLTDGWRRVPRAEVVKRVSRALERVHLEGLENRPSTTLSGGQQQRVALARAIVTEPGVLLMDEPLSNLDARLREEMRGEIRRLTQNLGMTTLYVTHDQSEALEMGDMICVMNQGEILQTGTAEEIYQKPASRFVAEFVGKMNFIKGRVAAGGVVESPLGGIRCPVPPGLREGQEVILAIRPEHLELRKDGDGFGGEGNAVQGELTAYWYQGDTAFWEVRAGETNLVAKVSADLRAGIGARVKLGLPAERLRVFADSPG</sequence>
<dbReference type="InterPro" id="IPR027417">
    <property type="entry name" value="P-loop_NTPase"/>
</dbReference>
<protein>
    <submittedName>
        <fullName evidence="8">ABC transporter ATP-binding protein</fullName>
    </submittedName>
</protein>
<dbReference type="InterPro" id="IPR003439">
    <property type="entry name" value="ABC_transporter-like_ATP-bd"/>
</dbReference>
<dbReference type="Gene3D" id="3.40.50.300">
    <property type="entry name" value="P-loop containing nucleotide triphosphate hydrolases"/>
    <property type="match status" value="1"/>
</dbReference>
<dbReference type="GO" id="GO:0140359">
    <property type="term" value="F:ABC-type transporter activity"/>
    <property type="evidence" value="ECO:0007669"/>
    <property type="project" value="UniProtKB-ARBA"/>
</dbReference>
<dbReference type="FunFam" id="3.40.50.300:FF:000042">
    <property type="entry name" value="Maltose/maltodextrin ABC transporter, ATP-binding protein"/>
    <property type="match status" value="1"/>
</dbReference>
<keyword evidence="1" id="KW-0813">Transport</keyword>
<dbReference type="InterPro" id="IPR008995">
    <property type="entry name" value="Mo/tungstate-bd_C_term_dom"/>
</dbReference>
<evidence type="ECO:0000256" key="4">
    <source>
        <dbReference type="ARBA" id="ARBA00022840"/>
    </source>
</evidence>
<keyword evidence="4 8" id="KW-0067">ATP-binding</keyword>
<dbReference type="InterPro" id="IPR047641">
    <property type="entry name" value="ABC_transpr_MalK/UgpC-like"/>
</dbReference>
<dbReference type="InterPro" id="IPR012340">
    <property type="entry name" value="NA-bd_OB-fold"/>
</dbReference>
<dbReference type="SUPFAM" id="SSF52540">
    <property type="entry name" value="P-loop containing nucleoside triphosphate hydrolases"/>
    <property type="match status" value="1"/>
</dbReference>
<dbReference type="AlphaFoldDB" id="A0A932GMK2"/>
<dbReference type="GO" id="GO:0005524">
    <property type="term" value="F:ATP binding"/>
    <property type="evidence" value="ECO:0007669"/>
    <property type="project" value="UniProtKB-KW"/>
</dbReference>
<name>A0A932GMK2_UNCTE</name>
<dbReference type="Gene3D" id="2.40.50.100">
    <property type="match status" value="1"/>
</dbReference>
<evidence type="ECO:0000256" key="6">
    <source>
        <dbReference type="ARBA" id="ARBA00023136"/>
    </source>
</evidence>
<keyword evidence="3" id="KW-0547">Nucleotide-binding</keyword>
<keyword evidence="5" id="KW-1278">Translocase</keyword>
<dbReference type="PROSITE" id="PS50893">
    <property type="entry name" value="ABC_TRANSPORTER_2"/>
    <property type="match status" value="1"/>
</dbReference>
<accession>A0A932GMK2</accession>
<dbReference type="PROSITE" id="PS00211">
    <property type="entry name" value="ABC_TRANSPORTER_1"/>
    <property type="match status" value="1"/>
</dbReference>
<dbReference type="InterPro" id="IPR013611">
    <property type="entry name" value="Transp-assoc_OB_typ2"/>
</dbReference>
<dbReference type="InterPro" id="IPR003593">
    <property type="entry name" value="AAA+_ATPase"/>
</dbReference>
<dbReference type="Pfam" id="PF00005">
    <property type="entry name" value="ABC_tran"/>
    <property type="match status" value="1"/>
</dbReference>
<evidence type="ECO:0000256" key="1">
    <source>
        <dbReference type="ARBA" id="ARBA00022448"/>
    </source>
</evidence>
<dbReference type="SUPFAM" id="SSF50331">
    <property type="entry name" value="MOP-like"/>
    <property type="match status" value="1"/>
</dbReference>
<dbReference type="GO" id="GO:0016887">
    <property type="term" value="F:ATP hydrolysis activity"/>
    <property type="evidence" value="ECO:0007669"/>
    <property type="project" value="InterPro"/>
</dbReference>